<dbReference type="GO" id="GO:0009570">
    <property type="term" value="C:chloroplast stroma"/>
    <property type="evidence" value="ECO:0007669"/>
    <property type="project" value="TreeGrafter"/>
</dbReference>
<dbReference type="OrthoDB" id="496180at2759"/>
<dbReference type="AlphaFoldDB" id="A0A9D4ZGR1"/>
<name>A0A9D4ZGR1_ADICA</name>
<dbReference type="Gene3D" id="3.30.70.260">
    <property type="match status" value="1"/>
</dbReference>
<reference evidence="4" key="1">
    <citation type="submission" date="2021-01" db="EMBL/GenBank/DDBJ databases">
        <title>Adiantum capillus-veneris genome.</title>
        <authorList>
            <person name="Fang Y."/>
            <person name="Liao Q."/>
        </authorList>
    </citation>
    <scope>NUCLEOTIDE SEQUENCE</scope>
    <source>
        <strain evidence="4">H3</strain>
        <tissue evidence="4">Leaf</tissue>
    </source>
</reference>
<dbReference type="PANTHER" id="PTHR31096:SF60">
    <property type="entry name" value="ACT DOMAIN-CONTAINING PROTEIN ACR12"/>
    <property type="match status" value="1"/>
</dbReference>
<dbReference type="InterPro" id="IPR002912">
    <property type="entry name" value="ACT_dom"/>
</dbReference>
<dbReference type="InterPro" id="IPR040217">
    <property type="entry name" value="ACR1-12"/>
</dbReference>
<keyword evidence="1" id="KW-0677">Repeat</keyword>
<keyword evidence="5" id="KW-1185">Reference proteome</keyword>
<dbReference type="SUPFAM" id="SSF55021">
    <property type="entry name" value="ACT-like"/>
    <property type="match status" value="1"/>
</dbReference>
<proteinExistence type="predicted"/>
<feature type="domain" description="ACT" evidence="3">
    <location>
        <begin position="212"/>
        <end position="289"/>
    </location>
</feature>
<feature type="compositionally biased region" description="Low complexity" evidence="2">
    <location>
        <begin position="17"/>
        <end position="26"/>
    </location>
</feature>
<dbReference type="InterPro" id="IPR045865">
    <property type="entry name" value="ACT-like_dom_sf"/>
</dbReference>
<dbReference type="PROSITE" id="PS51671">
    <property type="entry name" value="ACT"/>
    <property type="match status" value="1"/>
</dbReference>
<evidence type="ECO:0000256" key="1">
    <source>
        <dbReference type="ARBA" id="ARBA00022737"/>
    </source>
</evidence>
<evidence type="ECO:0000313" key="4">
    <source>
        <dbReference type="EMBL" id="KAI5074873.1"/>
    </source>
</evidence>
<dbReference type="PANTHER" id="PTHR31096">
    <property type="entry name" value="ACT DOMAIN-CONTAINING PROTEIN ACR4-RELATED"/>
    <property type="match status" value="1"/>
</dbReference>
<dbReference type="GO" id="GO:0009535">
    <property type="term" value="C:chloroplast thylakoid membrane"/>
    <property type="evidence" value="ECO:0007669"/>
    <property type="project" value="TreeGrafter"/>
</dbReference>
<protein>
    <recommendedName>
        <fullName evidence="3">ACT domain-containing protein</fullName>
    </recommendedName>
</protein>
<accession>A0A9D4ZGR1</accession>
<organism evidence="4 5">
    <name type="scientific">Adiantum capillus-veneris</name>
    <name type="common">Maidenhair fern</name>
    <dbReference type="NCBI Taxonomy" id="13818"/>
    <lineage>
        <taxon>Eukaryota</taxon>
        <taxon>Viridiplantae</taxon>
        <taxon>Streptophyta</taxon>
        <taxon>Embryophyta</taxon>
        <taxon>Tracheophyta</taxon>
        <taxon>Polypodiopsida</taxon>
        <taxon>Polypodiidae</taxon>
        <taxon>Polypodiales</taxon>
        <taxon>Pteridineae</taxon>
        <taxon>Pteridaceae</taxon>
        <taxon>Vittarioideae</taxon>
        <taxon>Adiantum</taxon>
    </lineage>
</organism>
<sequence length="289" mass="31305">MATSAPAATFTQIAGPSSSSSSSSCSSCSRSFLLRFKTWRNTSSLLIKQWSISLSTASILPAASTSRLVCYATSESQDPAPIPIVLIDQDSDVNATVVEVSFGDRLGALLDTMKALKDLGLDVAKGNVTIAAPVIKTKFFITKSDTGRKIENPELLERVRLTILGNLLKYHPESSESLAIGEAWGIKAPSKKVDVDISTSIRIVDDGAKRSLLTIKTADKPGLLMEIIQIMNDININVESAEIDTEGLVAKDTFHVNYHGQALSKSLSEVLTNCLRYHLRRPVTDDESY</sequence>
<comment type="caution">
    <text evidence="4">The sequence shown here is derived from an EMBL/GenBank/DDBJ whole genome shotgun (WGS) entry which is preliminary data.</text>
</comment>
<dbReference type="CDD" id="cd04873">
    <property type="entry name" value="ACT_UUR-ACR-like"/>
    <property type="match status" value="1"/>
</dbReference>
<evidence type="ECO:0000256" key="2">
    <source>
        <dbReference type="SAM" id="MobiDB-lite"/>
    </source>
</evidence>
<evidence type="ECO:0000313" key="5">
    <source>
        <dbReference type="Proteomes" id="UP000886520"/>
    </source>
</evidence>
<feature type="region of interest" description="Disordered" evidence="2">
    <location>
        <begin position="1"/>
        <end position="26"/>
    </location>
</feature>
<dbReference type="Proteomes" id="UP000886520">
    <property type="component" value="Chromosome 10"/>
</dbReference>
<gene>
    <name evidence="4" type="ORF">GOP47_0010834</name>
</gene>
<evidence type="ECO:0000259" key="3">
    <source>
        <dbReference type="PROSITE" id="PS51671"/>
    </source>
</evidence>
<dbReference type="EMBL" id="JABFUD020000010">
    <property type="protein sequence ID" value="KAI5074873.1"/>
    <property type="molecule type" value="Genomic_DNA"/>
</dbReference>